<gene>
    <name evidence="9" type="ORF">BO99DRAFT_481159</name>
</gene>
<evidence type="ECO:0000256" key="8">
    <source>
        <dbReference type="SAM" id="Phobius"/>
    </source>
</evidence>
<evidence type="ECO:0000256" key="4">
    <source>
        <dbReference type="ARBA" id="ARBA00022692"/>
    </source>
</evidence>
<accession>A0A2V5H7Z1</accession>
<keyword evidence="5 8" id="KW-1133">Transmembrane helix</keyword>
<comment type="subcellular location">
    <subcellularLocation>
        <location evidence="1">Membrane</location>
        <topology evidence="1">Multi-pass membrane protein</topology>
    </subcellularLocation>
</comment>
<dbReference type="Pfam" id="PF07690">
    <property type="entry name" value="MFS_1"/>
    <property type="match status" value="1"/>
</dbReference>
<dbReference type="EMBL" id="KZ825125">
    <property type="protein sequence ID" value="PYI20418.1"/>
    <property type="molecule type" value="Genomic_DNA"/>
</dbReference>
<evidence type="ECO:0000256" key="7">
    <source>
        <dbReference type="ARBA" id="ARBA00023136"/>
    </source>
</evidence>
<comment type="similarity">
    <text evidence="2">Belongs to the major facilitator superfamily.</text>
</comment>
<keyword evidence="3" id="KW-0813">Transport</keyword>
<organism evidence="9 10">
    <name type="scientific">Aspergillus violaceofuscus (strain CBS 115571)</name>
    <dbReference type="NCBI Taxonomy" id="1450538"/>
    <lineage>
        <taxon>Eukaryota</taxon>
        <taxon>Fungi</taxon>
        <taxon>Dikarya</taxon>
        <taxon>Ascomycota</taxon>
        <taxon>Pezizomycotina</taxon>
        <taxon>Eurotiomycetes</taxon>
        <taxon>Eurotiomycetidae</taxon>
        <taxon>Eurotiales</taxon>
        <taxon>Aspergillaceae</taxon>
        <taxon>Aspergillus</taxon>
    </lineage>
</organism>
<evidence type="ECO:0000256" key="2">
    <source>
        <dbReference type="ARBA" id="ARBA00008335"/>
    </source>
</evidence>
<dbReference type="OMA" id="NQWRWGY"/>
<protein>
    <submittedName>
        <fullName evidence="9">MFS general substrate transporter</fullName>
    </submittedName>
</protein>
<reference evidence="9 10" key="1">
    <citation type="submission" date="2018-02" db="EMBL/GenBank/DDBJ databases">
        <title>The genomes of Aspergillus section Nigri reveals drivers in fungal speciation.</title>
        <authorList>
            <consortium name="DOE Joint Genome Institute"/>
            <person name="Vesth T.C."/>
            <person name="Nybo J."/>
            <person name="Theobald S."/>
            <person name="Brandl J."/>
            <person name="Frisvad J.C."/>
            <person name="Nielsen K.F."/>
            <person name="Lyhne E.K."/>
            <person name="Kogle M.E."/>
            <person name="Kuo A."/>
            <person name="Riley R."/>
            <person name="Clum A."/>
            <person name="Nolan M."/>
            <person name="Lipzen A."/>
            <person name="Salamov A."/>
            <person name="Henrissat B."/>
            <person name="Wiebenga A."/>
            <person name="De vries R.P."/>
            <person name="Grigoriev I.V."/>
            <person name="Mortensen U.H."/>
            <person name="Andersen M.R."/>
            <person name="Baker S.E."/>
        </authorList>
    </citation>
    <scope>NUCLEOTIDE SEQUENCE [LARGE SCALE GENOMIC DNA]</scope>
    <source>
        <strain evidence="9 10">CBS 115571</strain>
    </source>
</reference>
<dbReference type="AlphaFoldDB" id="A0A2V5H7Z1"/>
<dbReference type="InterPro" id="IPR011701">
    <property type="entry name" value="MFS"/>
</dbReference>
<feature type="transmembrane region" description="Helical" evidence="8">
    <location>
        <begin position="51"/>
        <end position="68"/>
    </location>
</feature>
<feature type="transmembrane region" description="Helical" evidence="8">
    <location>
        <begin position="567"/>
        <end position="588"/>
    </location>
</feature>
<feature type="transmembrane region" description="Helical" evidence="8">
    <location>
        <begin position="363"/>
        <end position="379"/>
    </location>
</feature>
<feature type="transmembrane region" description="Helical" evidence="8">
    <location>
        <begin position="88"/>
        <end position="109"/>
    </location>
</feature>
<feature type="transmembrane region" description="Helical" evidence="8">
    <location>
        <begin position="399"/>
        <end position="420"/>
    </location>
</feature>
<dbReference type="FunFam" id="1.20.1250.20:FF:000197">
    <property type="entry name" value="Siderophore iron transporter 1"/>
    <property type="match status" value="1"/>
</dbReference>
<feature type="transmembrane region" description="Helical" evidence="8">
    <location>
        <begin position="121"/>
        <end position="147"/>
    </location>
</feature>
<evidence type="ECO:0000256" key="6">
    <source>
        <dbReference type="ARBA" id="ARBA00023065"/>
    </source>
</evidence>
<feature type="transmembrane region" description="Helical" evidence="8">
    <location>
        <begin position="325"/>
        <end position="343"/>
    </location>
</feature>
<keyword evidence="6" id="KW-0406">Ion transport</keyword>
<dbReference type="Gene3D" id="1.20.1250.20">
    <property type="entry name" value="MFS general substrate transporter like domains"/>
    <property type="match status" value="2"/>
</dbReference>
<dbReference type="GO" id="GO:0006811">
    <property type="term" value="P:monoatomic ion transport"/>
    <property type="evidence" value="ECO:0007669"/>
    <property type="project" value="UniProtKB-KW"/>
</dbReference>
<evidence type="ECO:0000313" key="10">
    <source>
        <dbReference type="Proteomes" id="UP000249829"/>
    </source>
</evidence>
<proteinExistence type="inferred from homology"/>
<evidence type="ECO:0000256" key="1">
    <source>
        <dbReference type="ARBA" id="ARBA00004141"/>
    </source>
</evidence>
<keyword evidence="4 8" id="KW-0812">Transmembrane</keyword>
<dbReference type="PANTHER" id="PTHR23501:SF58">
    <property type="entry name" value="LOW AFFINITY HEME TRANSPORTER STR3"/>
    <property type="match status" value="1"/>
</dbReference>
<dbReference type="Proteomes" id="UP000249829">
    <property type="component" value="Unassembled WGS sequence"/>
</dbReference>
<keyword evidence="10" id="KW-1185">Reference proteome</keyword>
<evidence type="ECO:0000256" key="3">
    <source>
        <dbReference type="ARBA" id="ARBA00022448"/>
    </source>
</evidence>
<dbReference type="InterPro" id="IPR036259">
    <property type="entry name" value="MFS_trans_sf"/>
</dbReference>
<feature type="transmembrane region" description="Helical" evidence="8">
    <location>
        <begin position="491"/>
        <end position="517"/>
    </location>
</feature>
<dbReference type="PANTHER" id="PTHR23501">
    <property type="entry name" value="MAJOR FACILITATOR SUPERFAMILY"/>
    <property type="match status" value="1"/>
</dbReference>
<dbReference type="SUPFAM" id="SSF103473">
    <property type="entry name" value="MFS general substrate transporter"/>
    <property type="match status" value="1"/>
</dbReference>
<keyword evidence="7 8" id="KW-0472">Membrane</keyword>
<name>A0A2V5H7Z1_ASPV1</name>
<sequence>MADDKIINVTNARADFDIYHESLKTIPDGGQSQGVTRMEAVYREAKSNRKSLWLIGISVLVCAWAYSLDSSTTSYYSVDASSYFKQHSSVLSTLSIATSIISAVSKPFIAKISDITSRPYTYILTLCFYVIGYIIAATCKTVSAYIVGEVFVAIGSSGLDLTNDIIVADLTPLEWRGFASSMLSTPFIINTWFAGKIVDAIDGRGQWRWGYGMFAIIMPVALGPAVATLIHLDRKAKKHGVVNIASSNTARRAARDIAAAEGHSAPRGGVVAPAASSTQSWMDALKHNLEEIDAFGLILLGLGWSLLLLPFSLKTYADGGWRNQSLIAMMIVGGLLLIAYIIYEMKWARVPSAPRRLIFNKTFIMSIVIDSFYMLAGNMRGLYWSSYVYVSKPWSYQNWVYYGNTLTLALCIAGPLTGLLQRWTHRYKTIQITGLCIKILGMGLLLDGHRATANTAAMILSMILIGFGGSMSVVGSRVASQASVPHQDVALAISLLSLWSKIGSAIGSAVVAVIWAAQMPRQLRAHLPAAATAADVRKLFGSPKSIRTLYAIDDPMRVGAVEAYRRTLYYCLAPALALAFVPLVAAWFQTDFFLGKAQNAVVPVGNDGLALPEEEREREKARAEAKGKRQAFLRFWAGR</sequence>
<evidence type="ECO:0000313" key="9">
    <source>
        <dbReference type="EMBL" id="PYI20418.1"/>
    </source>
</evidence>
<dbReference type="GO" id="GO:0022857">
    <property type="term" value="F:transmembrane transporter activity"/>
    <property type="evidence" value="ECO:0007669"/>
    <property type="project" value="InterPro"/>
</dbReference>
<feature type="transmembrane region" description="Helical" evidence="8">
    <location>
        <begin position="209"/>
        <end position="230"/>
    </location>
</feature>
<evidence type="ECO:0000256" key="5">
    <source>
        <dbReference type="ARBA" id="ARBA00022989"/>
    </source>
</evidence>
<dbReference type="GO" id="GO:0005886">
    <property type="term" value="C:plasma membrane"/>
    <property type="evidence" value="ECO:0007669"/>
    <property type="project" value="TreeGrafter"/>
</dbReference>
<feature type="transmembrane region" description="Helical" evidence="8">
    <location>
        <begin position="294"/>
        <end position="313"/>
    </location>
</feature>
<feature type="transmembrane region" description="Helical" evidence="8">
    <location>
        <begin position="458"/>
        <end position="479"/>
    </location>
</feature>